<reference evidence="2 3" key="1">
    <citation type="submission" date="2023-01" db="EMBL/GenBank/DDBJ databases">
        <title>Analysis of 21 Apiospora genomes using comparative genomics revels a genus with tremendous synthesis potential of carbohydrate active enzymes and secondary metabolites.</title>
        <authorList>
            <person name="Sorensen T."/>
        </authorList>
    </citation>
    <scope>NUCLEOTIDE SEQUENCE [LARGE SCALE GENOMIC DNA]</scope>
    <source>
        <strain evidence="2 3">CBS 135458</strain>
    </source>
</reference>
<accession>A0ABR1VSN9</accession>
<sequence>MSKIFLPQFMRKNSVLEGPTFETTPGLQLDGCSTEAQDAPIPLSTMSAPEGFRDFGLVDPGVRGVGQPMENNIGALVDIRYECQDCKSRGVSNNFCAGCRNLHDAHTLVAISCLVSDEEQSGQEIRTGDDSHHRGNAAFDTQDDDPDQSRIGDNSGQGASDGDSTYDDGSESGVADDGGFEDEALANDGSDAANSEHGGSDNWRPAHKRGVGRAGARDHGSSNASHHTNPRSGTTTGKEVAAPSRTVSRSVLQEKRRNEIPGPAVSSQAFIGHMEESMTIQVERAVRSAIGNIVPEAVEFLRQEAAPYTTHQDQSTADLKELLDFDIDLAIAEYPGDASPSTTEARTQTGARRLWLEEDRHRLRELKGENYPPFNILIDGTAFLNRTAAARMRYDAYASWGRFQSGAGGVGHCSSRKPCSPRARGFAKRLLDLIELLQRLPFLRGEFRLELRPLDLERILYCLLYRGFDIFLGNGSALCLVKTGSDLSQVVAHP</sequence>
<organism evidence="2 3">
    <name type="scientific">Apiospora phragmitis</name>
    <dbReference type="NCBI Taxonomy" id="2905665"/>
    <lineage>
        <taxon>Eukaryota</taxon>
        <taxon>Fungi</taxon>
        <taxon>Dikarya</taxon>
        <taxon>Ascomycota</taxon>
        <taxon>Pezizomycotina</taxon>
        <taxon>Sordariomycetes</taxon>
        <taxon>Xylariomycetidae</taxon>
        <taxon>Amphisphaeriales</taxon>
        <taxon>Apiosporaceae</taxon>
        <taxon>Apiospora</taxon>
    </lineage>
</organism>
<dbReference type="Proteomes" id="UP001480595">
    <property type="component" value="Unassembled WGS sequence"/>
</dbReference>
<protein>
    <submittedName>
        <fullName evidence="2">Uncharacterized protein</fullName>
    </submittedName>
</protein>
<evidence type="ECO:0000313" key="2">
    <source>
        <dbReference type="EMBL" id="KAK8073326.1"/>
    </source>
</evidence>
<dbReference type="RefSeq" id="XP_066717801.1">
    <property type="nucleotide sequence ID" value="XM_066855634.1"/>
</dbReference>
<name>A0ABR1VSN9_9PEZI</name>
<gene>
    <name evidence="2" type="ORF">PG994_004225</name>
</gene>
<keyword evidence="3" id="KW-1185">Reference proteome</keyword>
<feature type="region of interest" description="Disordered" evidence="1">
    <location>
        <begin position="122"/>
        <end position="264"/>
    </location>
</feature>
<comment type="caution">
    <text evidence="2">The sequence shown here is derived from an EMBL/GenBank/DDBJ whole genome shotgun (WGS) entry which is preliminary data.</text>
</comment>
<feature type="compositionally biased region" description="Polar residues" evidence="1">
    <location>
        <begin position="221"/>
        <end position="237"/>
    </location>
</feature>
<dbReference type="EMBL" id="JAQQWL010000005">
    <property type="protein sequence ID" value="KAK8073326.1"/>
    <property type="molecule type" value="Genomic_DNA"/>
</dbReference>
<evidence type="ECO:0000256" key="1">
    <source>
        <dbReference type="SAM" id="MobiDB-lite"/>
    </source>
</evidence>
<proteinExistence type="predicted"/>
<evidence type="ECO:0000313" key="3">
    <source>
        <dbReference type="Proteomes" id="UP001480595"/>
    </source>
</evidence>
<dbReference type="GeneID" id="92088697"/>